<dbReference type="InterPro" id="IPR001279">
    <property type="entry name" value="Metallo-B-lactamas"/>
</dbReference>
<dbReference type="SMART" id="SM01027">
    <property type="entry name" value="Beta-Casp"/>
    <property type="match status" value="1"/>
</dbReference>
<dbReference type="Gene3D" id="3.60.15.10">
    <property type="entry name" value="Ribonuclease Z/Hydroxyacylglutathione hydrolase-like"/>
    <property type="match status" value="1"/>
</dbReference>
<reference evidence="4 5" key="1">
    <citation type="journal article" date="2007" name="Nat. Biotechnol.">
        <title>Complete genome sequence of the myxobacterium Sorangium cellulosum.</title>
        <authorList>
            <person name="Schneiker S."/>
            <person name="Perlova O."/>
            <person name="Kaiser O."/>
            <person name="Gerth K."/>
            <person name="Alici A."/>
            <person name="Altmeyer M.O."/>
            <person name="Bartels D."/>
            <person name="Bekel T."/>
            <person name="Beyer S."/>
            <person name="Bode E."/>
            <person name="Bode H.B."/>
            <person name="Bolten C.J."/>
            <person name="Choudhuri J.V."/>
            <person name="Doss S."/>
            <person name="Elnakady Y.A."/>
            <person name="Frank B."/>
            <person name="Gaigalat L."/>
            <person name="Goesmann A."/>
            <person name="Groeger C."/>
            <person name="Gross F."/>
            <person name="Jelsbak L."/>
            <person name="Jelsbak L."/>
            <person name="Kalinowski J."/>
            <person name="Kegler C."/>
            <person name="Knauber T."/>
            <person name="Konietzny S."/>
            <person name="Kopp M."/>
            <person name="Krause L."/>
            <person name="Krug D."/>
            <person name="Linke B."/>
            <person name="Mahmud T."/>
            <person name="Martinez-Arias R."/>
            <person name="McHardy A.C."/>
            <person name="Merai M."/>
            <person name="Meyer F."/>
            <person name="Mormann S."/>
            <person name="Munoz-Dorado J."/>
            <person name="Perez J."/>
            <person name="Pradella S."/>
            <person name="Rachid S."/>
            <person name="Raddatz G."/>
            <person name="Rosenau F."/>
            <person name="Rueckert C."/>
            <person name="Sasse F."/>
            <person name="Scharfe M."/>
            <person name="Schuster S.C."/>
            <person name="Suen G."/>
            <person name="Treuner-Lange A."/>
            <person name="Velicer G.J."/>
            <person name="Vorholter F.-J."/>
            <person name="Weissman K.J."/>
            <person name="Welch R.D."/>
            <person name="Wenzel S.C."/>
            <person name="Whitworth D.E."/>
            <person name="Wilhelm S."/>
            <person name="Wittmann C."/>
            <person name="Bloecker H."/>
            <person name="Puehler A."/>
            <person name="Mueller R."/>
        </authorList>
    </citation>
    <scope>NUCLEOTIDE SEQUENCE [LARGE SCALE GENOMIC DNA]</scope>
    <source>
        <strain evidence="5">So ce56</strain>
    </source>
</reference>
<dbReference type="BioCyc" id="SCEL448385:SCE_RS21420-MONOMER"/>
<dbReference type="SUPFAM" id="SSF56281">
    <property type="entry name" value="Metallo-hydrolase/oxidoreductase"/>
    <property type="match status" value="1"/>
</dbReference>
<dbReference type="Proteomes" id="UP000002139">
    <property type="component" value="Chromosome"/>
</dbReference>
<dbReference type="Pfam" id="PF00753">
    <property type="entry name" value="Lactamase_B"/>
    <property type="match status" value="1"/>
</dbReference>
<dbReference type="GO" id="GO:0016787">
    <property type="term" value="F:hydrolase activity"/>
    <property type="evidence" value="ECO:0007669"/>
    <property type="project" value="UniProtKB-KW"/>
</dbReference>
<dbReference type="SMART" id="SM00849">
    <property type="entry name" value="Lactamase_B"/>
    <property type="match status" value="1"/>
</dbReference>
<dbReference type="KEGG" id="scl:sce4166"/>
<evidence type="ECO:0000259" key="3">
    <source>
        <dbReference type="SMART" id="SM01027"/>
    </source>
</evidence>
<dbReference type="eggNOG" id="COG1236">
    <property type="taxonomic scope" value="Bacteria"/>
</dbReference>
<dbReference type="PANTHER" id="PTHR11203">
    <property type="entry name" value="CLEAVAGE AND POLYADENYLATION SPECIFICITY FACTOR FAMILY MEMBER"/>
    <property type="match status" value="1"/>
</dbReference>
<gene>
    <name evidence="4" type="ordered locus">sce4166</name>
</gene>
<dbReference type="Pfam" id="PF07521">
    <property type="entry name" value="RMMBL"/>
    <property type="match status" value="1"/>
</dbReference>
<dbReference type="RefSeq" id="WP_012236799.1">
    <property type="nucleotide sequence ID" value="NC_010162.1"/>
</dbReference>
<dbReference type="HOGENOM" id="CLU_009673_5_2_7"/>
<dbReference type="Gene3D" id="3.40.50.10890">
    <property type="match status" value="1"/>
</dbReference>
<dbReference type="PANTHER" id="PTHR11203:SF37">
    <property type="entry name" value="INTEGRATOR COMPLEX SUBUNIT 11"/>
    <property type="match status" value="1"/>
</dbReference>
<protein>
    <submittedName>
        <fullName evidence="4">Sorangium cellulosum 'So ce 56' complete genome</fullName>
    </submittedName>
</protein>
<feature type="domain" description="Metallo-beta-lactamase" evidence="2">
    <location>
        <begin position="13"/>
        <end position="250"/>
    </location>
</feature>
<evidence type="ECO:0000259" key="2">
    <source>
        <dbReference type="SMART" id="SM00849"/>
    </source>
</evidence>
<evidence type="ECO:0000256" key="1">
    <source>
        <dbReference type="ARBA" id="ARBA00022801"/>
    </source>
</evidence>
<dbReference type="GO" id="GO:0004521">
    <property type="term" value="F:RNA endonuclease activity"/>
    <property type="evidence" value="ECO:0007669"/>
    <property type="project" value="TreeGrafter"/>
</dbReference>
<dbReference type="Pfam" id="PF10996">
    <property type="entry name" value="Beta-Casp"/>
    <property type="match status" value="1"/>
</dbReference>
<dbReference type="OrthoDB" id="9803916at2"/>
<dbReference type="AlphaFoldDB" id="A9EWK7"/>
<evidence type="ECO:0000313" key="5">
    <source>
        <dbReference type="Proteomes" id="UP000002139"/>
    </source>
</evidence>
<keyword evidence="1" id="KW-0378">Hydrolase</keyword>
<proteinExistence type="predicted"/>
<evidence type="ECO:0000313" key="4">
    <source>
        <dbReference type="EMBL" id="CAN94329.1"/>
    </source>
</evidence>
<organism evidence="4 5">
    <name type="scientific">Sorangium cellulosum (strain So ce56)</name>
    <name type="common">Polyangium cellulosum (strain So ce56)</name>
    <dbReference type="NCBI Taxonomy" id="448385"/>
    <lineage>
        <taxon>Bacteria</taxon>
        <taxon>Pseudomonadati</taxon>
        <taxon>Myxococcota</taxon>
        <taxon>Polyangia</taxon>
        <taxon>Polyangiales</taxon>
        <taxon>Polyangiaceae</taxon>
        <taxon>Sorangium</taxon>
    </lineage>
</organism>
<dbReference type="STRING" id="448385.sce4166"/>
<keyword evidence="5" id="KW-1185">Reference proteome</keyword>
<sequence>MHLEFIGAAQTVTGSMHLLRTRDATVLLDCGLYQGRRAESFERNRRLPLPIHEIDAVVLSHAHIDHSGALPILVKNGYEGPIYATPATRDLAAVMLRDAAAIQVSDARYLNRRAEKQGSDEPRVEPLYEDDDAVEAISRLVAAPYHHPIEIAPGVRLTFLDAGHVLGSAVSLLDVVEGDAHRRVAYTGDLGRYERPILRDPEVAERADVLVCESTYGDRLHEGTDELDEDLARVVRRTFERGGKLYIPTFALERAQEVIFALKKLRRHGRIPPLPVYVDSPLTVKLTDVFRLHPECFDVETRALLRGSGSPFDFEDLRYVEDVAGSKAIDAEPEPSIVIAASGMCEAGRILHHLKAGIEDPKNTILIVGYQAQHTLGRRLVEGRSRVRIFGVERDRRAEVVVLNGFSAHADQGDLLRYADRCRERGPLGKIALVHGEPRAQEVLARMLRARGHGEVVIPAPGDLLEIA</sequence>
<accession>A9EWK7</accession>
<feature type="domain" description="Beta-Casp" evidence="3">
    <location>
        <begin position="255"/>
        <end position="380"/>
    </location>
</feature>
<dbReference type="InterPro" id="IPR050698">
    <property type="entry name" value="MBL"/>
</dbReference>
<dbReference type="EMBL" id="AM746676">
    <property type="protein sequence ID" value="CAN94329.1"/>
    <property type="molecule type" value="Genomic_DNA"/>
</dbReference>
<name>A9EWK7_SORC5</name>
<dbReference type="InterPro" id="IPR036866">
    <property type="entry name" value="RibonucZ/Hydroxyglut_hydro"/>
</dbReference>
<dbReference type="InterPro" id="IPR011108">
    <property type="entry name" value="RMMBL"/>
</dbReference>
<dbReference type="InterPro" id="IPR022712">
    <property type="entry name" value="Beta_Casp"/>
</dbReference>
<dbReference type="CDD" id="cd16295">
    <property type="entry name" value="TTHA0252-CPSF-like_MBL-fold"/>
    <property type="match status" value="1"/>
</dbReference>